<sequence length="272" mass="30866">MESPLRLLLNDLIVRVKYSNGRCITEFKQRQRVSKKQLQSLAGKLNWASAVVHGGRVFLRRIINSFTCLRQDWHKIRVQGELLADITWWQDFIASFNGKSLILDKIPVTSVITDACRSGGGGFHDLDWFYVNWEQDFPGCSSFHINELEAFSVILAAKRWSSSWENKRVIVLCDNMATVACINKCIQGTRDLKELDDLVLHFRGINSSQYSGHSFRRGGASFALECGLPGEVIQAHGDWRSDAYKAYLDPSLSYRHQVMHAFATAFTSSSLK</sequence>
<dbReference type="PANTHER" id="PTHR33050">
    <property type="entry name" value="REVERSE TRANSCRIPTASE DOMAIN-CONTAINING PROTEIN"/>
    <property type="match status" value="1"/>
</dbReference>
<reference evidence="2 3" key="1">
    <citation type="submission" date="2020-06" db="EMBL/GenBank/DDBJ databases">
        <authorList>
            <person name="Li R."/>
            <person name="Bekaert M."/>
        </authorList>
    </citation>
    <scope>NUCLEOTIDE SEQUENCE [LARGE SCALE GENOMIC DNA]</scope>
    <source>
        <strain evidence="3">wild</strain>
    </source>
</reference>
<organism evidence="2 3">
    <name type="scientific">Mytilus coruscus</name>
    <name type="common">Sea mussel</name>
    <dbReference type="NCBI Taxonomy" id="42192"/>
    <lineage>
        <taxon>Eukaryota</taxon>
        <taxon>Metazoa</taxon>
        <taxon>Spiralia</taxon>
        <taxon>Lophotrochozoa</taxon>
        <taxon>Mollusca</taxon>
        <taxon>Bivalvia</taxon>
        <taxon>Autobranchia</taxon>
        <taxon>Pteriomorphia</taxon>
        <taxon>Mytilida</taxon>
        <taxon>Mytiloidea</taxon>
        <taxon>Mytilidae</taxon>
        <taxon>Mytilinae</taxon>
        <taxon>Mytilus</taxon>
    </lineage>
</organism>
<evidence type="ECO:0000313" key="2">
    <source>
        <dbReference type="EMBL" id="CAC5393969.1"/>
    </source>
</evidence>
<dbReference type="GO" id="GO:0006310">
    <property type="term" value="P:DNA recombination"/>
    <property type="evidence" value="ECO:0007669"/>
    <property type="project" value="UniProtKB-KW"/>
</dbReference>
<dbReference type="InterPro" id="IPR011010">
    <property type="entry name" value="DNA_brk_join_enz"/>
</dbReference>
<dbReference type="EMBL" id="CACVKT020005243">
    <property type="protein sequence ID" value="CAC5393969.1"/>
    <property type="molecule type" value="Genomic_DNA"/>
</dbReference>
<accession>A0A6J8CFF2</accession>
<dbReference type="SUPFAM" id="SSF56349">
    <property type="entry name" value="DNA breaking-rejoining enzymes"/>
    <property type="match status" value="1"/>
</dbReference>
<dbReference type="AlphaFoldDB" id="A0A6J8CFF2"/>
<dbReference type="Gene3D" id="1.10.443.10">
    <property type="entry name" value="Intergrase catalytic core"/>
    <property type="match status" value="1"/>
</dbReference>
<dbReference type="PANTHER" id="PTHR33050:SF8">
    <property type="entry name" value="REVERSE TRANSCRIPTASE DOMAIN-CONTAINING PROTEIN"/>
    <property type="match status" value="1"/>
</dbReference>
<evidence type="ECO:0000313" key="3">
    <source>
        <dbReference type="Proteomes" id="UP000507470"/>
    </source>
</evidence>
<keyword evidence="1" id="KW-0233">DNA recombination</keyword>
<proteinExistence type="predicted"/>
<dbReference type="InterPro" id="IPR043502">
    <property type="entry name" value="DNA/RNA_pol_sf"/>
</dbReference>
<dbReference type="Proteomes" id="UP000507470">
    <property type="component" value="Unassembled WGS sequence"/>
</dbReference>
<gene>
    <name evidence="2" type="ORF">MCOR_28779</name>
</gene>
<evidence type="ECO:0000256" key="1">
    <source>
        <dbReference type="ARBA" id="ARBA00023172"/>
    </source>
</evidence>
<dbReference type="InterPro" id="IPR013762">
    <property type="entry name" value="Integrase-like_cat_sf"/>
</dbReference>
<dbReference type="GO" id="GO:0015074">
    <property type="term" value="P:DNA integration"/>
    <property type="evidence" value="ECO:0007669"/>
    <property type="project" value="InterPro"/>
</dbReference>
<dbReference type="GO" id="GO:0003677">
    <property type="term" value="F:DNA binding"/>
    <property type="evidence" value="ECO:0007669"/>
    <property type="project" value="InterPro"/>
</dbReference>
<dbReference type="InterPro" id="IPR052055">
    <property type="entry name" value="Hepadnavirus_pol/RT"/>
</dbReference>
<dbReference type="SUPFAM" id="SSF56672">
    <property type="entry name" value="DNA/RNA polymerases"/>
    <property type="match status" value="1"/>
</dbReference>
<dbReference type="OrthoDB" id="6771932at2759"/>
<name>A0A6J8CFF2_MYTCO</name>
<evidence type="ECO:0008006" key="4">
    <source>
        <dbReference type="Google" id="ProtNLM"/>
    </source>
</evidence>
<protein>
    <recommendedName>
        <fullName evidence="4">Tyr recombinase domain-containing protein</fullName>
    </recommendedName>
</protein>
<keyword evidence="3" id="KW-1185">Reference proteome</keyword>